<dbReference type="EMBL" id="JAWDGP010007329">
    <property type="protein sequence ID" value="KAK3725604.1"/>
    <property type="molecule type" value="Genomic_DNA"/>
</dbReference>
<reference evidence="1" key="1">
    <citation type="journal article" date="2023" name="G3 (Bethesda)">
        <title>A reference genome for the long-term kleptoplast-retaining sea slug Elysia crispata morphotype clarki.</title>
        <authorList>
            <person name="Eastman K.E."/>
            <person name="Pendleton A.L."/>
            <person name="Shaikh M.A."/>
            <person name="Suttiyut T."/>
            <person name="Ogas R."/>
            <person name="Tomko P."/>
            <person name="Gavelis G."/>
            <person name="Widhalm J.R."/>
            <person name="Wisecaver J.H."/>
        </authorList>
    </citation>
    <scope>NUCLEOTIDE SEQUENCE</scope>
    <source>
        <strain evidence="1">ECLA1</strain>
    </source>
</reference>
<dbReference type="AlphaFoldDB" id="A0AAE1CP32"/>
<comment type="caution">
    <text evidence="1">The sequence shown here is derived from an EMBL/GenBank/DDBJ whole genome shotgun (WGS) entry which is preliminary data.</text>
</comment>
<accession>A0AAE1CP32</accession>
<protein>
    <submittedName>
        <fullName evidence="1">Uncharacterized protein</fullName>
    </submittedName>
</protein>
<sequence>MKYFKSSTRRQQRVVETASAPDPINIDAIKPGLFPYRRIISHHVFMSQRSRALVRACQNTGSITYEGRFVDALQPNPPLLFPPLPCATTSLCSPFHISCSASRSWETLYLLSTLTGINHTGDKNTALINLSQFETQCLDIGQCYREMVRRKTL</sequence>
<evidence type="ECO:0000313" key="2">
    <source>
        <dbReference type="Proteomes" id="UP001283361"/>
    </source>
</evidence>
<gene>
    <name evidence="1" type="ORF">RRG08_043022</name>
</gene>
<name>A0AAE1CP32_9GAST</name>
<proteinExistence type="predicted"/>
<keyword evidence="2" id="KW-1185">Reference proteome</keyword>
<organism evidence="1 2">
    <name type="scientific">Elysia crispata</name>
    <name type="common">lettuce slug</name>
    <dbReference type="NCBI Taxonomy" id="231223"/>
    <lineage>
        <taxon>Eukaryota</taxon>
        <taxon>Metazoa</taxon>
        <taxon>Spiralia</taxon>
        <taxon>Lophotrochozoa</taxon>
        <taxon>Mollusca</taxon>
        <taxon>Gastropoda</taxon>
        <taxon>Heterobranchia</taxon>
        <taxon>Euthyneura</taxon>
        <taxon>Panpulmonata</taxon>
        <taxon>Sacoglossa</taxon>
        <taxon>Placobranchoidea</taxon>
        <taxon>Plakobranchidae</taxon>
        <taxon>Elysia</taxon>
    </lineage>
</organism>
<evidence type="ECO:0000313" key="1">
    <source>
        <dbReference type="EMBL" id="KAK3725604.1"/>
    </source>
</evidence>
<dbReference type="Proteomes" id="UP001283361">
    <property type="component" value="Unassembled WGS sequence"/>
</dbReference>